<dbReference type="AlphaFoldDB" id="A0A420WQY5"/>
<organism evidence="6 7">
    <name type="scientific">Oceanibaculum indicum</name>
    <dbReference type="NCBI Taxonomy" id="526216"/>
    <lineage>
        <taxon>Bacteria</taxon>
        <taxon>Pseudomonadati</taxon>
        <taxon>Pseudomonadota</taxon>
        <taxon>Alphaproteobacteria</taxon>
        <taxon>Rhodospirillales</taxon>
        <taxon>Oceanibaculaceae</taxon>
        <taxon>Oceanibaculum</taxon>
    </lineage>
</organism>
<dbReference type="PROSITE" id="PS00041">
    <property type="entry name" value="HTH_ARAC_FAMILY_1"/>
    <property type="match status" value="1"/>
</dbReference>
<gene>
    <name evidence="6" type="ORF">BCL74_1245</name>
</gene>
<keyword evidence="3" id="KW-0010">Activator</keyword>
<dbReference type="InterPro" id="IPR003313">
    <property type="entry name" value="AraC-bd"/>
</dbReference>
<dbReference type="OrthoDB" id="9809338at2"/>
<evidence type="ECO:0000313" key="7">
    <source>
        <dbReference type="Proteomes" id="UP000277424"/>
    </source>
</evidence>
<dbReference type="InterPro" id="IPR018062">
    <property type="entry name" value="HTH_AraC-typ_CS"/>
</dbReference>
<sequence>MCAPPPGAVRKHGEITVGAGGDGIERIEARFSEKAFSPHRHDSYAIGVTLAGVQSFRYRGEQRHCLPGQCLILHPDELHDGEPGTENGFRYRIVYIDPALVQQALDGSSLPFVADPVLRTPGIGAALLADALDMEDAVDELRRVDIGTGLARMLRAASGTERSGTALLDLPALLRVREQIAADPAGRHSTAALERLSGLDRWTLARQFRAAFGTSPSRFRTMRQLDRARRLMVAGTPLAEAALEAGFADQSHLSRQFKRAYGMTPARWRAALERKAA</sequence>
<evidence type="ECO:0000256" key="1">
    <source>
        <dbReference type="ARBA" id="ARBA00023015"/>
    </source>
</evidence>
<dbReference type="PANTHER" id="PTHR46796">
    <property type="entry name" value="HTH-TYPE TRANSCRIPTIONAL ACTIVATOR RHAS-RELATED"/>
    <property type="match status" value="1"/>
</dbReference>
<dbReference type="GO" id="GO:0003700">
    <property type="term" value="F:DNA-binding transcription factor activity"/>
    <property type="evidence" value="ECO:0007669"/>
    <property type="project" value="InterPro"/>
</dbReference>
<keyword evidence="2 6" id="KW-0238">DNA-binding</keyword>
<dbReference type="InterPro" id="IPR050204">
    <property type="entry name" value="AraC_XylS_family_regulators"/>
</dbReference>
<proteinExistence type="predicted"/>
<evidence type="ECO:0000259" key="5">
    <source>
        <dbReference type="PROSITE" id="PS01124"/>
    </source>
</evidence>
<dbReference type="EMBL" id="RBIG01000001">
    <property type="protein sequence ID" value="RKQ73457.1"/>
    <property type="molecule type" value="Genomic_DNA"/>
</dbReference>
<evidence type="ECO:0000313" key="6">
    <source>
        <dbReference type="EMBL" id="RKQ73457.1"/>
    </source>
</evidence>
<dbReference type="InterPro" id="IPR009057">
    <property type="entry name" value="Homeodomain-like_sf"/>
</dbReference>
<keyword evidence="1" id="KW-0805">Transcription regulation</keyword>
<dbReference type="PROSITE" id="PS01124">
    <property type="entry name" value="HTH_ARAC_FAMILY_2"/>
    <property type="match status" value="1"/>
</dbReference>
<dbReference type="Gene3D" id="1.10.10.60">
    <property type="entry name" value="Homeodomain-like"/>
    <property type="match status" value="1"/>
</dbReference>
<dbReference type="SMART" id="SM00342">
    <property type="entry name" value="HTH_ARAC"/>
    <property type="match status" value="1"/>
</dbReference>
<evidence type="ECO:0000256" key="2">
    <source>
        <dbReference type="ARBA" id="ARBA00023125"/>
    </source>
</evidence>
<feature type="domain" description="HTH araC/xylS-type" evidence="5">
    <location>
        <begin position="174"/>
        <end position="271"/>
    </location>
</feature>
<protein>
    <submittedName>
        <fullName evidence="6">AraC-like DNA-binding protein</fullName>
    </submittedName>
</protein>
<dbReference type="Pfam" id="PF02311">
    <property type="entry name" value="AraC_binding"/>
    <property type="match status" value="1"/>
</dbReference>
<dbReference type="InterPro" id="IPR018060">
    <property type="entry name" value="HTH_AraC"/>
</dbReference>
<evidence type="ECO:0000256" key="3">
    <source>
        <dbReference type="ARBA" id="ARBA00023159"/>
    </source>
</evidence>
<accession>A0A420WQY5</accession>
<comment type="caution">
    <text evidence="6">The sequence shown here is derived from an EMBL/GenBank/DDBJ whole genome shotgun (WGS) entry which is preliminary data.</text>
</comment>
<dbReference type="PANTHER" id="PTHR46796:SF2">
    <property type="entry name" value="TRANSCRIPTIONAL REGULATORY PROTEIN"/>
    <property type="match status" value="1"/>
</dbReference>
<keyword evidence="4" id="KW-0804">Transcription</keyword>
<name>A0A420WQY5_9PROT</name>
<dbReference type="Pfam" id="PF12833">
    <property type="entry name" value="HTH_18"/>
    <property type="match status" value="1"/>
</dbReference>
<reference evidence="6 7" key="1">
    <citation type="submission" date="2018-10" db="EMBL/GenBank/DDBJ databases">
        <title>Comparative analysis of microorganisms from saline springs in Andes Mountain Range, Colombia.</title>
        <authorList>
            <person name="Rubin E."/>
        </authorList>
    </citation>
    <scope>NUCLEOTIDE SEQUENCE [LARGE SCALE GENOMIC DNA]</scope>
    <source>
        <strain evidence="6 7">USBA 36</strain>
    </source>
</reference>
<dbReference type="SUPFAM" id="SSF51215">
    <property type="entry name" value="Regulatory protein AraC"/>
    <property type="match status" value="1"/>
</dbReference>
<dbReference type="GO" id="GO:0043565">
    <property type="term" value="F:sequence-specific DNA binding"/>
    <property type="evidence" value="ECO:0007669"/>
    <property type="project" value="InterPro"/>
</dbReference>
<dbReference type="SUPFAM" id="SSF46689">
    <property type="entry name" value="Homeodomain-like"/>
    <property type="match status" value="2"/>
</dbReference>
<dbReference type="RefSeq" id="WP_121218353.1">
    <property type="nucleotide sequence ID" value="NZ_RBIG01000001.1"/>
</dbReference>
<evidence type="ECO:0000256" key="4">
    <source>
        <dbReference type="ARBA" id="ARBA00023163"/>
    </source>
</evidence>
<dbReference type="InterPro" id="IPR037923">
    <property type="entry name" value="HTH-like"/>
</dbReference>
<dbReference type="Proteomes" id="UP000277424">
    <property type="component" value="Unassembled WGS sequence"/>
</dbReference>